<gene>
    <name evidence="9" type="ORF">L1F31_08750</name>
</gene>
<dbReference type="InterPro" id="IPR038770">
    <property type="entry name" value="Na+/solute_symporter_sf"/>
</dbReference>
<dbReference type="EMBL" id="CP093443">
    <property type="protein sequence ID" value="UVI37721.1"/>
    <property type="molecule type" value="Genomic_DNA"/>
</dbReference>
<name>A0ABY5SV00_9MICO</name>
<feature type="transmembrane region" description="Helical" evidence="8">
    <location>
        <begin position="224"/>
        <end position="243"/>
    </location>
</feature>
<dbReference type="Proteomes" id="UP001064879">
    <property type="component" value="Chromosome"/>
</dbReference>
<dbReference type="InterPro" id="IPR004706">
    <property type="entry name" value="Arsenical-R_Acr3"/>
</dbReference>
<dbReference type="InterPro" id="IPR002657">
    <property type="entry name" value="BilAc:Na_symport/Acr3"/>
</dbReference>
<keyword evidence="7 8" id="KW-0472">Membrane</keyword>
<evidence type="ECO:0000256" key="6">
    <source>
        <dbReference type="ARBA" id="ARBA00022989"/>
    </source>
</evidence>
<feature type="transmembrane region" description="Helical" evidence="8">
    <location>
        <begin position="288"/>
        <end position="309"/>
    </location>
</feature>
<feature type="transmembrane region" description="Helical" evidence="8">
    <location>
        <begin position="255"/>
        <end position="276"/>
    </location>
</feature>
<accession>A0ABY5SV00</accession>
<evidence type="ECO:0000256" key="3">
    <source>
        <dbReference type="ARBA" id="ARBA00022448"/>
    </source>
</evidence>
<sequence length="319" mass="33197">MSTSIQAAWWVGGLVLGVLLGAGVPGFGSAAEWAVTPCLIVLLFLTFLELPFEAAARAFGNTRFLAIVVGLNFLIVPLVAAGLVTVVDLSQPLLLPVLVVLLSPCIDYVIVFTRAAGGAFEALLALTPVLMVAQLLFLPVGLWAVTGGELSSELPVGPLLEALLLFIVIPLVAAISVRAVSTRSVRCRRVVQASSSLMDPVMTLTLVVIAASVTPVIGDSITQLGTAALVFALFALVMSAVAWATSRAAKLEARLARAAVMSAVTRNSLVMLPIVRAASGDGIGPATMVTQTLVELLFLLLLVRVLPLLTPNTAASENR</sequence>
<dbReference type="PANTHER" id="PTHR43057:SF1">
    <property type="entry name" value="ARSENICAL-RESISTANCE PROTEIN 3"/>
    <property type="match status" value="1"/>
</dbReference>
<evidence type="ECO:0000256" key="2">
    <source>
        <dbReference type="ARBA" id="ARBA00010110"/>
    </source>
</evidence>
<evidence type="ECO:0000256" key="8">
    <source>
        <dbReference type="SAM" id="Phobius"/>
    </source>
</evidence>
<keyword evidence="10" id="KW-1185">Reference proteome</keyword>
<organism evidence="9 10">
    <name type="scientific">Brevibacterium spongiae</name>
    <dbReference type="NCBI Taxonomy" id="2909672"/>
    <lineage>
        <taxon>Bacteria</taxon>
        <taxon>Bacillati</taxon>
        <taxon>Actinomycetota</taxon>
        <taxon>Actinomycetes</taxon>
        <taxon>Micrococcales</taxon>
        <taxon>Brevibacteriaceae</taxon>
        <taxon>Brevibacterium</taxon>
    </lineage>
</organism>
<evidence type="ECO:0000313" key="9">
    <source>
        <dbReference type="EMBL" id="UVI37721.1"/>
    </source>
</evidence>
<dbReference type="RefSeq" id="WP_265420256.1">
    <property type="nucleotide sequence ID" value="NZ_CP093443.1"/>
</dbReference>
<dbReference type="PANTHER" id="PTHR43057">
    <property type="entry name" value="ARSENITE EFFLUX TRANSPORTER"/>
    <property type="match status" value="1"/>
</dbReference>
<keyword evidence="4" id="KW-1003">Cell membrane</keyword>
<feature type="transmembrane region" description="Helical" evidence="8">
    <location>
        <begin position="162"/>
        <end position="180"/>
    </location>
</feature>
<keyword evidence="5 8" id="KW-0812">Transmembrane</keyword>
<dbReference type="Gene3D" id="1.20.1530.20">
    <property type="match status" value="1"/>
</dbReference>
<dbReference type="Pfam" id="PF01758">
    <property type="entry name" value="SBF"/>
    <property type="match status" value="1"/>
</dbReference>
<evidence type="ECO:0000256" key="1">
    <source>
        <dbReference type="ARBA" id="ARBA00004651"/>
    </source>
</evidence>
<reference evidence="9" key="1">
    <citation type="submission" date="2022-03" db="EMBL/GenBank/DDBJ databases">
        <title>Brevibacterium spongiae sp. nov., isolated from marine sponge.</title>
        <authorList>
            <person name="Li Z."/>
            <person name="Zhang M."/>
        </authorList>
    </citation>
    <scope>NUCLEOTIDE SEQUENCE</scope>
    <source>
        <strain evidence="9">WHS-Z9</strain>
    </source>
</reference>
<feature type="transmembrane region" description="Helical" evidence="8">
    <location>
        <begin position="33"/>
        <end position="52"/>
    </location>
</feature>
<keyword evidence="3" id="KW-0813">Transport</keyword>
<feature type="transmembrane region" description="Helical" evidence="8">
    <location>
        <begin position="201"/>
        <end position="218"/>
    </location>
</feature>
<evidence type="ECO:0000256" key="5">
    <source>
        <dbReference type="ARBA" id="ARBA00022692"/>
    </source>
</evidence>
<evidence type="ECO:0000256" key="7">
    <source>
        <dbReference type="ARBA" id="ARBA00023136"/>
    </source>
</evidence>
<evidence type="ECO:0000256" key="4">
    <source>
        <dbReference type="ARBA" id="ARBA00022475"/>
    </source>
</evidence>
<feature type="transmembrane region" description="Helical" evidence="8">
    <location>
        <begin position="123"/>
        <end position="142"/>
    </location>
</feature>
<evidence type="ECO:0000313" key="10">
    <source>
        <dbReference type="Proteomes" id="UP001064879"/>
    </source>
</evidence>
<protein>
    <submittedName>
        <fullName evidence="9">Arsenic resistance protein</fullName>
    </submittedName>
</protein>
<feature type="transmembrane region" description="Helical" evidence="8">
    <location>
        <begin position="93"/>
        <end position="111"/>
    </location>
</feature>
<comment type="subcellular location">
    <subcellularLocation>
        <location evidence="1">Cell membrane</location>
        <topology evidence="1">Multi-pass membrane protein</topology>
    </subcellularLocation>
</comment>
<feature type="transmembrane region" description="Helical" evidence="8">
    <location>
        <begin position="64"/>
        <end position="87"/>
    </location>
</feature>
<comment type="similarity">
    <text evidence="2">Belongs to the arsenical resistance-3 (ACR3) (TC 2.A.59) family.</text>
</comment>
<keyword evidence="6 8" id="KW-1133">Transmembrane helix</keyword>
<proteinExistence type="inferred from homology"/>
<feature type="transmembrane region" description="Helical" evidence="8">
    <location>
        <begin position="7"/>
        <end position="27"/>
    </location>
</feature>